<evidence type="ECO:0000256" key="4">
    <source>
        <dbReference type="ARBA" id="ARBA00022692"/>
    </source>
</evidence>
<dbReference type="InterPro" id="IPR051907">
    <property type="entry name" value="DoxX-like_oxidoreductase"/>
</dbReference>
<feature type="transmembrane region" description="Helical" evidence="7">
    <location>
        <begin position="71"/>
        <end position="90"/>
    </location>
</feature>
<evidence type="ECO:0000256" key="7">
    <source>
        <dbReference type="SAM" id="Phobius"/>
    </source>
</evidence>
<keyword evidence="3" id="KW-1003">Cell membrane</keyword>
<dbReference type="PANTHER" id="PTHR33452:SF1">
    <property type="entry name" value="INNER MEMBRANE PROTEIN YPHA-RELATED"/>
    <property type="match status" value="1"/>
</dbReference>
<evidence type="ECO:0000256" key="6">
    <source>
        <dbReference type="ARBA" id="ARBA00023136"/>
    </source>
</evidence>
<comment type="similarity">
    <text evidence="2">Belongs to the DoxX family.</text>
</comment>
<keyword evidence="4 7" id="KW-0812">Transmembrane</keyword>
<organism evidence="8 9">
    <name type="scientific">Gracilibacillus caseinilyticus</name>
    <dbReference type="NCBI Taxonomy" id="2932256"/>
    <lineage>
        <taxon>Bacteria</taxon>
        <taxon>Bacillati</taxon>
        <taxon>Bacillota</taxon>
        <taxon>Bacilli</taxon>
        <taxon>Bacillales</taxon>
        <taxon>Bacillaceae</taxon>
        <taxon>Gracilibacillus</taxon>
    </lineage>
</organism>
<dbReference type="EMBL" id="CP095072">
    <property type="protein sequence ID" value="UOQ49875.1"/>
    <property type="molecule type" value="Genomic_DNA"/>
</dbReference>
<dbReference type="InterPro" id="IPR032808">
    <property type="entry name" value="DoxX"/>
</dbReference>
<reference evidence="8 9" key="1">
    <citation type="submission" date="2022-04" db="EMBL/GenBank/DDBJ databases">
        <title>Gracilibacillus sp. isolated from saltern.</title>
        <authorList>
            <person name="Won M."/>
            <person name="Lee C.-M."/>
            <person name="Woen H.-Y."/>
            <person name="Kwon S.-W."/>
        </authorList>
    </citation>
    <scope>NUCLEOTIDE SEQUENCE [LARGE SCALE GENOMIC DNA]</scope>
    <source>
        <strain evidence="8 9">SSWR10-1</strain>
    </source>
</reference>
<feature type="transmembrane region" description="Helical" evidence="7">
    <location>
        <begin position="12"/>
        <end position="29"/>
    </location>
</feature>
<evidence type="ECO:0000256" key="5">
    <source>
        <dbReference type="ARBA" id="ARBA00022989"/>
    </source>
</evidence>
<gene>
    <name evidence="8" type="ORF">MUN88_07325</name>
</gene>
<dbReference type="Pfam" id="PF07681">
    <property type="entry name" value="DoxX"/>
    <property type="match status" value="1"/>
</dbReference>
<proteinExistence type="inferred from homology"/>
<dbReference type="PANTHER" id="PTHR33452">
    <property type="entry name" value="OXIDOREDUCTASE CATD-RELATED"/>
    <property type="match status" value="1"/>
</dbReference>
<keyword evidence="6 7" id="KW-0472">Membrane</keyword>
<dbReference type="RefSeq" id="WP_244722823.1">
    <property type="nucleotide sequence ID" value="NZ_CP095072.1"/>
</dbReference>
<evidence type="ECO:0000256" key="1">
    <source>
        <dbReference type="ARBA" id="ARBA00004651"/>
    </source>
</evidence>
<evidence type="ECO:0000313" key="9">
    <source>
        <dbReference type="Proteomes" id="UP000831782"/>
    </source>
</evidence>
<dbReference type="Proteomes" id="UP000831782">
    <property type="component" value="Chromosome"/>
</dbReference>
<sequence length="118" mass="13323">MPKHVTAHQLIRYAVGYVFIASAIMKLVISDFTGAFSSFGIPYPELIVLLVGLTELICGGLILFNYYVRQAAIPLFIIMVAAFFLTKAPILESGFFQFLFEARLDIVMLILLFILWKK</sequence>
<evidence type="ECO:0000256" key="3">
    <source>
        <dbReference type="ARBA" id="ARBA00022475"/>
    </source>
</evidence>
<keyword evidence="9" id="KW-1185">Reference proteome</keyword>
<protein>
    <submittedName>
        <fullName evidence="8">DoxX family protein</fullName>
    </submittedName>
</protein>
<feature type="transmembrane region" description="Helical" evidence="7">
    <location>
        <begin position="96"/>
        <end position="116"/>
    </location>
</feature>
<name>A0ABY4F034_9BACI</name>
<feature type="transmembrane region" description="Helical" evidence="7">
    <location>
        <begin position="41"/>
        <end position="64"/>
    </location>
</feature>
<comment type="subcellular location">
    <subcellularLocation>
        <location evidence="1">Cell membrane</location>
        <topology evidence="1">Multi-pass membrane protein</topology>
    </subcellularLocation>
</comment>
<keyword evidence="5 7" id="KW-1133">Transmembrane helix</keyword>
<evidence type="ECO:0000256" key="2">
    <source>
        <dbReference type="ARBA" id="ARBA00006679"/>
    </source>
</evidence>
<accession>A0ABY4F034</accession>
<evidence type="ECO:0000313" key="8">
    <source>
        <dbReference type="EMBL" id="UOQ49875.1"/>
    </source>
</evidence>